<name>A0AAW2VHD0_9LAMI</name>
<organism evidence="2">
    <name type="scientific">Sesamum latifolium</name>
    <dbReference type="NCBI Taxonomy" id="2727402"/>
    <lineage>
        <taxon>Eukaryota</taxon>
        <taxon>Viridiplantae</taxon>
        <taxon>Streptophyta</taxon>
        <taxon>Embryophyta</taxon>
        <taxon>Tracheophyta</taxon>
        <taxon>Spermatophyta</taxon>
        <taxon>Magnoliopsida</taxon>
        <taxon>eudicotyledons</taxon>
        <taxon>Gunneridae</taxon>
        <taxon>Pentapetalae</taxon>
        <taxon>asterids</taxon>
        <taxon>lamiids</taxon>
        <taxon>Lamiales</taxon>
        <taxon>Pedaliaceae</taxon>
        <taxon>Sesamum</taxon>
    </lineage>
</organism>
<evidence type="ECO:0000259" key="1">
    <source>
        <dbReference type="Pfam" id="PF07727"/>
    </source>
</evidence>
<evidence type="ECO:0000313" key="2">
    <source>
        <dbReference type="EMBL" id="KAL0428354.1"/>
    </source>
</evidence>
<comment type="caution">
    <text evidence="2">The sequence shown here is derived from an EMBL/GenBank/DDBJ whole genome shotgun (WGS) entry which is preliminary data.</text>
</comment>
<dbReference type="InterPro" id="IPR013103">
    <property type="entry name" value="RVT_2"/>
</dbReference>
<dbReference type="EMBL" id="JACGWN010000010">
    <property type="protein sequence ID" value="KAL0428354.1"/>
    <property type="molecule type" value="Genomic_DNA"/>
</dbReference>
<reference evidence="2" key="1">
    <citation type="submission" date="2020-06" db="EMBL/GenBank/DDBJ databases">
        <authorList>
            <person name="Li T."/>
            <person name="Hu X."/>
            <person name="Zhang T."/>
            <person name="Song X."/>
            <person name="Zhang H."/>
            <person name="Dai N."/>
            <person name="Sheng W."/>
            <person name="Hou X."/>
            <person name="Wei L."/>
        </authorList>
    </citation>
    <scope>NUCLEOTIDE SEQUENCE</scope>
    <source>
        <strain evidence="2">KEN1</strain>
        <tissue evidence="2">Leaf</tissue>
    </source>
</reference>
<feature type="domain" description="Reverse transcriptase Ty1/copia-type" evidence="1">
    <location>
        <begin position="132"/>
        <end position="194"/>
    </location>
</feature>
<sequence length="339" mass="37701">MSSESEFPYHKNDPALASNPGPLLVPTLALDDPIDTVIEPDSTAHIPTETPLNTPTPELYHLPSLINLEDLKDILNLQLSSQTFIAIFHLILSFYLPMSPHHTKQELEALEKNNTWEIVHLLEDERAIGKDEISQVKHRLDTIFTIKDLGPAKYFLSLEIARSTARTSITQHKFIRDIIQDASLLSAKPASIPLSMGLKLSSHTTCPLSDPEPYRRLVSVPTPTPLYCDNQAAIQIVSNSIFHEHTEHLKIDCHLVREKYKVGFVLPQYISGKMQLTDMFTKSLSGSLLAASLSKLGLVCFSQVHLEGGLKRFSSSSNSNIAEAGEPGNIRTHELLKES</sequence>
<dbReference type="AlphaFoldDB" id="A0AAW2VHD0"/>
<protein>
    <recommendedName>
        <fullName evidence="1">Reverse transcriptase Ty1/copia-type domain-containing protein</fullName>
    </recommendedName>
</protein>
<accession>A0AAW2VHD0</accession>
<dbReference type="CDD" id="cd09272">
    <property type="entry name" value="RNase_HI_RT_Ty1"/>
    <property type="match status" value="1"/>
</dbReference>
<proteinExistence type="predicted"/>
<gene>
    <name evidence="2" type="ORF">Slati_3010200</name>
</gene>
<dbReference type="Pfam" id="PF07727">
    <property type="entry name" value="RVT_2"/>
    <property type="match status" value="1"/>
</dbReference>
<reference evidence="2" key="2">
    <citation type="journal article" date="2024" name="Plant">
        <title>Genomic evolution and insights into agronomic trait innovations of Sesamum species.</title>
        <authorList>
            <person name="Miao H."/>
            <person name="Wang L."/>
            <person name="Qu L."/>
            <person name="Liu H."/>
            <person name="Sun Y."/>
            <person name="Le M."/>
            <person name="Wang Q."/>
            <person name="Wei S."/>
            <person name="Zheng Y."/>
            <person name="Lin W."/>
            <person name="Duan Y."/>
            <person name="Cao H."/>
            <person name="Xiong S."/>
            <person name="Wang X."/>
            <person name="Wei L."/>
            <person name="Li C."/>
            <person name="Ma Q."/>
            <person name="Ju M."/>
            <person name="Zhao R."/>
            <person name="Li G."/>
            <person name="Mu C."/>
            <person name="Tian Q."/>
            <person name="Mei H."/>
            <person name="Zhang T."/>
            <person name="Gao T."/>
            <person name="Zhang H."/>
        </authorList>
    </citation>
    <scope>NUCLEOTIDE SEQUENCE</scope>
    <source>
        <strain evidence="2">KEN1</strain>
    </source>
</reference>